<dbReference type="OrthoDB" id="7940892at2759"/>
<protein>
    <recommendedName>
        <fullName evidence="3">MD-2-related lipid-recognition domain-containing protein</fullName>
    </recommendedName>
</protein>
<name>A0A6P4I1F3_DROKI</name>
<gene>
    <name evidence="2" type="primary">LOC108070505</name>
</gene>
<dbReference type="Pfam" id="PF06477">
    <property type="entry name" value="DUF1091"/>
    <property type="match status" value="1"/>
</dbReference>
<evidence type="ECO:0000313" key="1">
    <source>
        <dbReference type="Proteomes" id="UP001652661"/>
    </source>
</evidence>
<proteinExistence type="predicted"/>
<dbReference type="RefSeq" id="XP_017016488.1">
    <property type="nucleotide sequence ID" value="XM_017160999.3"/>
</dbReference>
<evidence type="ECO:0000313" key="2">
    <source>
        <dbReference type="RefSeq" id="XP_017016488.1"/>
    </source>
</evidence>
<dbReference type="AlphaFoldDB" id="A0A6P4I1F3"/>
<reference evidence="1" key="1">
    <citation type="submission" date="2025-05" db="UniProtKB">
        <authorList>
            <consortium name="RefSeq"/>
        </authorList>
    </citation>
    <scope>NUCLEOTIDE SEQUENCE [LARGE SCALE GENOMIC DNA]</scope>
    <source>
        <strain evidence="1">14028-0561.14</strain>
    </source>
</reference>
<dbReference type="PANTHER" id="PTHR20898:SF0">
    <property type="entry name" value="DAEDALUS ON 3-RELATED"/>
    <property type="match status" value="1"/>
</dbReference>
<dbReference type="SMART" id="SM00697">
    <property type="entry name" value="DM8"/>
    <property type="match status" value="1"/>
</dbReference>
<evidence type="ECO:0008006" key="3">
    <source>
        <dbReference type="Google" id="ProtNLM"/>
    </source>
</evidence>
<dbReference type="PANTHER" id="PTHR20898">
    <property type="entry name" value="DAEDALUS ON 3-RELATED-RELATED"/>
    <property type="match status" value="1"/>
</dbReference>
<dbReference type="InterPro" id="IPR010512">
    <property type="entry name" value="DUF1091"/>
</dbReference>
<sequence>MRFIFVCALLGVFVSHFIGAVVFRFTNFVCMSYNESWFKVHQCRLKAISRENVILNMNGTILHAVNTIHLQYIMLKKANGFKPWLVDSRMDVCRFLRSNYDPTFKIIFNLFKDFTNANHTCPYSGPVIVKGFYLRPELLILPFPTGEYMLSLRWSYDHRHQIDTNISFLFVEDMKKT</sequence>
<keyword evidence="1" id="KW-1185">Reference proteome</keyword>
<organism evidence="1 2">
    <name type="scientific">Drosophila kikkawai</name>
    <name type="common">Fruit fly</name>
    <dbReference type="NCBI Taxonomy" id="30033"/>
    <lineage>
        <taxon>Eukaryota</taxon>
        <taxon>Metazoa</taxon>
        <taxon>Ecdysozoa</taxon>
        <taxon>Arthropoda</taxon>
        <taxon>Hexapoda</taxon>
        <taxon>Insecta</taxon>
        <taxon>Pterygota</taxon>
        <taxon>Neoptera</taxon>
        <taxon>Endopterygota</taxon>
        <taxon>Diptera</taxon>
        <taxon>Brachycera</taxon>
        <taxon>Muscomorpha</taxon>
        <taxon>Ephydroidea</taxon>
        <taxon>Drosophilidae</taxon>
        <taxon>Drosophila</taxon>
        <taxon>Sophophora</taxon>
    </lineage>
</organism>
<accession>A0A6P4I1F3</accession>
<dbReference type="GeneID" id="108070505"/>
<dbReference type="Proteomes" id="UP001652661">
    <property type="component" value="Chromosome 2L"/>
</dbReference>
<reference evidence="2" key="2">
    <citation type="submission" date="2025-08" db="UniProtKB">
        <authorList>
            <consortium name="RefSeq"/>
        </authorList>
    </citation>
    <scope>IDENTIFICATION</scope>
    <source>
        <strain evidence="2">14028-0561.14</strain>
        <tissue evidence="2">Whole fly</tissue>
    </source>
</reference>